<name>A0A0C9R4G1_AMBAM</name>
<evidence type="ECO:0000313" key="2">
    <source>
        <dbReference type="EMBL" id="JAG91895.1"/>
    </source>
</evidence>
<evidence type="ECO:0000256" key="1">
    <source>
        <dbReference type="SAM" id="SignalP"/>
    </source>
</evidence>
<protein>
    <submittedName>
        <fullName evidence="2">Putative secreted protein</fullName>
    </submittedName>
</protein>
<dbReference type="AlphaFoldDB" id="A0A0C9R4G1"/>
<proteinExistence type="evidence at transcript level"/>
<accession>A0A0C9R4G1</accession>
<reference evidence="2" key="1">
    <citation type="journal article" date="2015" name="PLoS ONE">
        <title>An Insight into the Sialome of the Lone Star Tick, Amblyomma americanum, with a Glimpse on Its Time Dependent Gene Expression.</title>
        <authorList>
            <person name="Karim S."/>
            <person name="Ribeiro J.M."/>
        </authorList>
    </citation>
    <scope>NUCLEOTIDE SEQUENCE</scope>
    <source>
        <tissue evidence="2">Salivary gland</tissue>
    </source>
</reference>
<keyword evidence="1" id="KW-0732">Signal</keyword>
<feature type="signal peptide" evidence="1">
    <location>
        <begin position="1"/>
        <end position="21"/>
    </location>
</feature>
<organism evidence="2">
    <name type="scientific">Amblyomma americanum</name>
    <name type="common">Lone star tick</name>
    <dbReference type="NCBI Taxonomy" id="6943"/>
    <lineage>
        <taxon>Eukaryota</taxon>
        <taxon>Metazoa</taxon>
        <taxon>Ecdysozoa</taxon>
        <taxon>Arthropoda</taxon>
        <taxon>Chelicerata</taxon>
        <taxon>Arachnida</taxon>
        <taxon>Acari</taxon>
        <taxon>Parasitiformes</taxon>
        <taxon>Ixodida</taxon>
        <taxon>Ixodoidea</taxon>
        <taxon>Ixodidae</taxon>
        <taxon>Amblyomminae</taxon>
        <taxon>Amblyomma</taxon>
    </lineage>
</organism>
<feature type="chain" id="PRO_5002202022" evidence="1">
    <location>
        <begin position="22"/>
        <end position="115"/>
    </location>
</feature>
<dbReference type="EMBL" id="GBZX01000845">
    <property type="protein sequence ID" value="JAG91895.1"/>
    <property type="molecule type" value="mRNA"/>
</dbReference>
<sequence length="115" mass="12763">MFALLLPRGVFSICVLCHCRSFFFFSSRCNSGHHHFCAHCLRSIAETQKKCPGRTVYTIGRPAISQLAFCSCRGRAKFSRTGSACLLARAALPLFGASHCSLFLFLQEKNVILCL</sequence>